<feature type="compositionally biased region" description="Low complexity" evidence="1">
    <location>
        <begin position="62"/>
        <end position="84"/>
    </location>
</feature>
<dbReference type="EMBL" id="AGVV01000019">
    <property type="protein sequence ID" value="EHK77715.1"/>
    <property type="molecule type" value="Genomic_DNA"/>
</dbReference>
<dbReference type="Proteomes" id="UP000004038">
    <property type="component" value="Unassembled WGS sequence"/>
</dbReference>
<proteinExistence type="predicted"/>
<dbReference type="PATRIC" id="fig|1107881.3.peg.2501"/>
<organism evidence="2 3">
    <name type="scientific">Sinorhizobium meliloti CCNWSX0020</name>
    <dbReference type="NCBI Taxonomy" id="1107881"/>
    <lineage>
        <taxon>Bacteria</taxon>
        <taxon>Pseudomonadati</taxon>
        <taxon>Pseudomonadota</taxon>
        <taxon>Alphaproteobacteria</taxon>
        <taxon>Hyphomicrobiales</taxon>
        <taxon>Rhizobiaceae</taxon>
        <taxon>Sinorhizobium/Ensifer group</taxon>
        <taxon>Sinorhizobium</taxon>
    </lineage>
</organism>
<feature type="region of interest" description="Disordered" evidence="1">
    <location>
        <begin position="145"/>
        <end position="165"/>
    </location>
</feature>
<evidence type="ECO:0008006" key="4">
    <source>
        <dbReference type="Google" id="ProtNLM"/>
    </source>
</evidence>
<dbReference type="Pfam" id="PF07750">
    <property type="entry name" value="GcrA"/>
    <property type="match status" value="1"/>
</dbReference>
<protein>
    <recommendedName>
        <fullName evidence="4">GcrA cell cycle regulator</fullName>
    </recommendedName>
</protein>
<accession>H0FZ35</accession>
<evidence type="ECO:0000313" key="2">
    <source>
        <dbReference type="EMBL" id="EHK77715.1"/>
    </source>
</evidence>
<gene>
    <name evidence="2" type="ORF">SM0020_12345</name>
</gene>
<dbReference type="InterPro" id="IPR011681">
    <property type="entry name" value="GcrA"/>
</dbReference>
<evidence type="ECO:0000313" key="3">
    <source>
        <dbReference type="Proteomes" id="UP000004038"/>
    </source>
</evidence>
<dbReference type="RefSeq" id="WP_004435168.1">
    <property type="nucleotide sequence ID" value="NZ_AGVV01000019.1"/>
</dbReference>
<name>H0FZ35_RHIML</name>
<feature type="region of interest" description="Disordered" evidence="1">
    <location>
        <begin position="51"/>
        <end position="89"/>
    </location>
</feature>
<sequence>MSDWTEERIEQLKTLQKAGHSASAIASIMGGLTRNAVIGKIHRLGLDPMAKPRASSKPRAIKMPVRKAAPVAVKPKASKPVEAVRPPSIDSIARPKPFLKRIMDADWDGRRECRWPVDGDKEHTRFCCHPVSGESSYCEYHRRAARGHGTESERRVAPMPVKRVA</sequence>
<dbReference type="AlphaFoldDB" id="H0FZ35"/>
<evidence type="ECO:0000256" key="1">
    <source>
        <dbReference type="SAM" id="MobiDB-lite"/>
    </source>
</evidence>
<reference evidence="2 3" key="1">
    <citation type="journal article" date="2012" name="J. Bacteriol.">
        <title>Draft Genome Sequence of Sinorhizobium meliloti CCNWSX0020, a Nitrogen-Fixing Symbiont with Copper Tolerance Capability Isolated from Lead-Zinc Mine Tailings.</title>
        <authorList>
            <person name="Li Z."/>
            <person name="Ma Z."/>
            <person name="Hao X."/>
            <person name="Wei G."/>
        </authorList>
    </citation>
    <scope>NUCLEOTIDE SEQUENCE [LARGE SCALE GENOMIC DNA]</scope>
    <source>
        <strain evidence="2 3">CCNWSX0020</strain>
    </source>
</reference>